<accession>A0AAV2HC22</accession>
<protein>
    <submittedName>
        <fullName evidence="2">Uncharacterized protein</fullName>
    </submittedName>
</protein>
<keyword evidence="3" id="KW-1185">Reference proteome</keyword>
<name>A0AAV2HC22_LYMST</name>
<comment type="caution">
    <text evidence="2">The sequence shown here is derived from an EMBL/GenBank/DDBJ whole genome shotgun (WGS) entry which is preliminary data.</text>
</comment>
<dbReference type="EMBL" id="CAXITT010000067">
    <property type="protein sequence ID" value="CAL1530331.1"/>
    <property type="molecule type" value="Genomic_DNA"/>
</dbReference>
<feature type="compositionally biased region" description="Low complexity" evidence="1">
    <location>
        <begin position="400"/>
        <end position="417"/>
    </location>
</feature>
<gene>
    <name evidence="2" type="ORF">GSLYS_00004464001</name>
</gene>
<proteinExistence type="predicted"/>
<feature type="region of interest" description="Disordered" evidence="1">
    <location>
        <begin position="396"/>
        <end position="417"/>
    </location>
</feature>
<sequence length="521" mass="56638">VPFAQAIFENKNEGLLYFCCGLNSSCTFFSIEGSEIFEHIKLCYSGLLDNFLDVSAVEYVDYSQALVSLGIAAKQLDPSPTTYYCLRCNFSQTKFQLIAYHVATNHPKNVAGVLLVNRVLADARVLMVCLSCNAQVTSKEWSVHRCRILDAETCKGNISAPCNTSITTPTTKLLLAEHKILASLENSDQGKVSLLCELMAAKKGKIVQSSNKQSLESSLLNSKIEDHGLELEMRCHSQGKSSSVEVLNIKQEIQECEDNFDVPVHFEHSVNVNLDNEANSTGIHLANPENTEATFKHYPNKSTSHSSVLQNLLTAPKVSDFNMKSFSLLQNLLKSPQVDKEQQANQSVGNDVTSTLLGSPQSKYSAILESLSRQVSISNQTGLSALGQIATASSDKCQPTSKSMVTDMTKSSSSKDLSNNLGQGLWNNEMIKTEEIFSSPNYSQILPISLSEGSTSANLPQLSPPIIPTPPGLPLISPISPPPSADTALHLDNQNTHAPFSNLLRGLLSKINSKVSTNNPD</sequence>
<feature type="non-terminal residue" evidence="2">
    <location>
        <position position="1"/>
    </location>
</feature>
<evidence type="ECO:0000313" key="3">
    <source>
        <dbReference type="Proteomes" id="UP001497497"/>
    </source>
</evidence>
<dbReference type="AlphaFoldDB" id="A0AAV2HC22"/>
<evidence type="ECO:0000313" key="2">
    <source>
        <dbReference type="EMBL" id="CAL1530331.1"/>
    </source>
</evidence>
<organism evidence="2 3">
    <name type="scientific">Lymnaea stagnalis</name>
    <name type="common">Great pond snail</name>
    <name type="synonym">Helix stagnalis</name>
    <dbReference type="NCBI Taxonomy" id="6523"/>
    <lineage>
        <taxon>Eukaryota</taxon>
        <taxon>Metazoa</taxon>
        <taxon>Spiralia</taxon>
        <taxon>Lophotrochozoa</taxon>
        <taxon>Mollusca</taxon>
        <taxon>Gastropoda</taxon>
        <taxon>Heterobranchia</taxon>
        <taxon>Euthyneura</taxon>
        <taxon>Panpulmonata</taxon>
        <taxon>Hygrophila</taxon>
        <taxon>Lymnaeoidea</taxon>
        <taxon>Lymnaeidae</taxon>
        <taxon>Lymnaea</taxon>
    </lineage>
</organism>
<evidence type="ECO:0000256" key="1">
    <source>
        <dbReference type="SAM" id="MobiDB-lite"/>
    </source>
</evidence>
<reference evidence="2 3" key="1">
    <citation type="submission" date="2024-04" db="EMBL/GenBank/DDBJ databases">
        <authorList>
            <consortium name="Genoscope - CEA"/>
            <person name="William W."/>
        </authorList>
    </citation>
    <scope>NUCLEOTIDE SEQUENCE [LARGE SCALE GENOMIC DNA]</scope>
</reference>
<dbReference type="Proteomes" id="UP001497497">
    <property type="component" value="Unassembled WGS sequence"/>
</dbReference>